<feature type="transmembrane region" description="Helical" evidence="7">
    <location>
        <begin position="75"/>
        <end position="97"/>
    </location>
</feature>
<comment type="subcellular location">
    <subcellularLocation>
        <location evidence="1 7">Cell membrane</location>
        <topology evidence="1 7">Multi-pass membrane protein</topology>
    </subcellularLocation>
</comment>
<keyword evidence="6 7" id="KW-0472">Membrane</keyword>
<feature type="transmembrane region" description="Helical" evidence="7">
    <location>
        <begin position="135"/>
        <end position="154"/>
    </location>
</feature>
<dbReference type="Pfam" id="PF00528">
    <property type="entry name" value="BPD_transp_1"/>
    <property type="match status" value="1"/>
</dbReference>
<feature type="transmembrane region" description="Helical" evidence="7">
    <location>
        <begin position="109"/>
        <end position="129"/>
    </location>
</feature>
<reference evidence="10" key="1">
    <citation type="journal article" date="2019" name="Int. J. Syst. Evol. Microbiol.">
        <title>The Global Catalogue of Microorganisms (GCM) 10K type strain sequencing project: providing services to taxonomists for standard genome sequencing and annotation.</title>
        <authorList>
            <consortium name="The Broad Institute Genomics Platform"/>
            <consortium name="The Broad Institute Genome Sequencing Center for Infectious Disease"/>
            <person name="Wu L."/>
            <person name="Ma J."/>
        </authorList>
    </citation>
    <scope>NUCLEOTIDE SEQUENCE [LARGE SCALE GENOMIC DNA]</scope>
    <source>
        <strain evidence="10">JCM 16929</strain>
    </source>
</reference>
<feature type="transmembrane region" description="Helical" evidence="7">
    <location>
        <begin position="185"/>
        <end position="207"/>
    </location>
</feature>
<name>A0ABP7A6E2_9ACTN</name>
<dbReference type="PROSITE" id="PS50928">
    <property type="entry name" value="ABC_TM1"/>
    <property type="match status" value="1"/>
</dbReference>
<accession>A0ABP7A6E2</accession>
<feature type="transmembrane region" description="Helical" evidence="7">
    <location>
        <begin position="12"/>
        <end position="31"/>
    </location>
</feature>
<dbReference type="RefSeq" id="WP_344805954.1">
    <property type="nucleotide sequence ID" value="NZ_BAABAB010000022.1"/>
</dbReference>
<dbReference type="PANTHER" id="PTHR43386:SF1">
    <property type="entry name" value="D,D-DIPEPTIDE TRANSPORT SYSTEM PERMEASE PROTEIN DDPC-RELATED"/>
    <property type="match status" value="1"/>
</dbReference>
<evidence type="ECO:0000313" key="9">
    <source>
        <dbReference type="EMBL" id="GAA3625778.1"/>
    </source>
</evidence>
<sequence length="323" mass="34534">MSLRSMSPRFWVAVGIVGFVLLFGIFGPFLVGAKPTDTIGGLYDAPHGFGDLILGTDNQGQSVIVNLAYGTRTSLIVGFIAGVIGTVIGLVVGLVAGYSGGLLDDILSAIVNVGLAIPVIVVVILVSTSLPKRNLYTLALVIGFTAWFWLARAVRAQTTSVRTREHIDVAKLSGAGFWSILLRDILPYLLSYVVMAAILQISGAILFESTLSMLGLGPSNATSLGTMLYWAIQWGSIRTGAWWAFFPPTIMLTLIVFGLLLLQSSLNEVFNPRLRRGRAARKKAETEGKTGVEVDQPIDLGEPEVVGAAGLLETPVSAHEEHR</sequence>
<keyword evidence="3" id="KW-1003">Cell membrane</keyword>
<evidence type="ECO:0000256" key="2">
    <source>
        <dbReference type="ARBA" id="ARBA00022448"/>
    </source>
</evidence>
<evidence type="ECO:0000256" key="7">
    <source>
        <dbReference type="RuleBase" id="RU363032"/>
    </source>
</evidence>
<evidence type="ECO:0000256" key="6">
    <source>
        <dbReference type="ARBA" id="ARBA00023136"/>
    </source>
</evidence>
<proteinExistence type="inferred from homology"/>
<evidence type="ECO:0000256" key="5">
    <source>
        <dbReference type="ARBA" id="ARBA00022989"/>
    </source>
</evidence>
<keyword evidence="2 7" id="KW-0813">Transport</keyword>
<evidence type="ECO:0000256" key="4">
    <source>
        <dbReference type="ARBA" id="ARBA00022692"/>
    </source>
</evidence>
<feature type="transmembrane region" description="Helical" evidence="7">
    <location>
        <begin position="213"/>
        <end position="232"/>
    </location>
</feature>
<dbReference type="EMBL" id="BAABAB010000022">
    <property type="protein sequence ID" value="GAA3625778.1"/>
    <property type="molecule type" value="Genomic_DNA"/>
</dbReference>
<evidence type="ECO:0000256" key="3">
    <source>
        <dbReference type="ARBA" id="ARBA00022475"/>
    </source>
</evidence>
<evidence type="ECO:0000256" key="1">
    <source>
        <dbReference type="ARBA" id="ARBA00004651"/>
    </source>
</evidence>
<keyword evidence="4 7" id="KW-0812">Transmembrane</keyword>
<gene>
    <name evidence="9" type="ORF">GCM10022236_30080</name>
</gene>
<dbReference type="CDD" id="cd06261">
    <property type="entry name" value="TM_PBP2"/>
    <property type="match status" value="1"/>
</dbReference>
<comment type="similarity">
    <text evidence="7">Belongs to the binding-protein-dependent transport system permease family.</text>
</comment>
<evidence type="ECO:0000259" key="8">
    <source>
        <dbReference type="PROSITE" id="PS50928"/>
    </source>
</evidence>
<keyword evidence="5 7" id="KW-1133">Transmembrane helix</keyword>
<dbReference type="SUPFAM" id="SSF161098">
    <property type="entry name" value="MetI-like"/>
    <property type="match status" value="1"/>
</dbReference>
<keyword evidence="10" id="KW-1185">Reference proteome</keyword>
<dbReference type="PANTHER" id="PTHR43386">
    <property type="entry name" value="OLIGOPEPTIDE TRANSPORT SYSTEM PERMEASE PROTEIN APPC"/>
    <property type="match status" value="1"/>
</dbReference>
<comment type="caution">
    <text evidence="9">The sequence shown here is derived from an EMBL/GenBank/DDBJ whole genome shotgun (WGS) entry which is preliminary data.</text>
</comment>
<dbReference type="Gene3D" id="1.10.3720.10">
    <property type="entry name" value="MetI-like"/>
    <property type="match status" value="1"/>
</dbReference>
<feature type="domain" description="ABC transmembrane type-1" evidence="8">
    <location>
        <begin position="71"/>
        <end position="263"/>
    </location>
</feature>
<organism evidence="9 10">
    <name type="scientific">Microlunatus ginsengisoli</name>
    <dbReference type="NCBI Taxonomy" id="363863"/>
    <lineage>
        <taxon>Bacteria</taxon>
        <taxon>Bacillati</taxon>
        <taxon>Actinomycetota</taxon>
        <taxon>Actinomycetes</taxon>
        <taxon>Propionibacteriales</taxon>
        <taxon>Propionibacteriaceae</taxon>
        <taxon>Microlunatus</taxon>
    </lineage>
</organism>
<protein>
    <submittedName>
        <fullName evidence="9">ABC transporter permease</fullName>
    </submittedName>
</protein>
<dbReference type="Proteomes" id="UP001501490">
    <property type="component" value="Unassembled WGS sequence"/>
</dbReference>
<dbReference type="InterPro" id="IPR000515">
    <property type="entry name" value="MetI-like"/>
</dbReference>
<dbReference type="InterPro" id="IPR050366">
    <property type="entry name" value="BP-dependent_transpt_permease"/>
</dbReference>
<evidence type="ECO:0000313" key="10">
    <source>
        <dbReference type="Proteomes" id="UP001501490"/>
    </source>
</evidence>
<dbReference type="InterPro" id="IPR035906">
    <property type="entry name" value="MetI-like_sf"/>
</dbReference>
<feature type="transmembrane region" description="Helical" evidence="7">
    <location>
        <begin position="241"/>
        <end position="262"/>
    </location>
</feature>